<feature type="transmembrane region" description="Helical" evidence="1">
    <location>
        <begin position="73"/>
        <end position="93"/>
    </location>
</feature>
<evidence type="ECO:0000313" key="2">
    <source>
        <dbReference type="EMBL" id="GMF41233.1"/>
    </source>
</evidence>
<organism evidence="2 3">
    <name type="scientific">Phytophthora fragariaefolia</name>
    <dbReference type="NCBI Taxonomy" id="1490495"/>
    <lineage>
        <taxon>Eukaryota</taxon>
        <taxon>Sar</taxon>
        <taxon>Stramenopiles</taxon>
        <taxon>Oomycota</taxon>
        <taxon>Peronosporomycetes</taxon>
        <taxon>Peronosporales</taxon>
        <taxon>Peronosporaceae</taxon>
        <taxon>Phytophthora</taxon>
    </lineage>
</organism>
<feature type="transmembrane region" description="Helical" evidence="1">
    <location>
        <begin position="105"/>
        <end position="128"/>
    </location>
</feature>
<feature type="transmembrane region" description="Helical" evidence="1">
    <location>
        <begin position="34"/>
        <end position="61"/>
    </location>
</feature>
<protein>
    <submittedName>
        <fullName evidence="2">Unnamed protein product</fullName>
    </submittedName>
</protein>
<sequence length="583" mass="64438">MAQNCWQQLQIGHRQRYSVERMLALRDYCENTSLLRVLFVCLATPLPAFAAVVLIECIPLTSPAEGWRANYAFWIRLFLSSFPMAVGGALQVKQVIPPGIISYKATVAIGIATATGYVSCALALAVLWTFPVPFGYALMVGPFVTFFMASFCVAVRRKVCSKDVRHQITPQLSVLAAQGVLAGCYPAFYAVFRQLTGLQQTAFVLVLPMIKLLSKQYIAKVCSHLHEYIGPTIIFSVDVCNVLYSVICMQTAVSSLTTIFMFTSDAFHIVLALRAIYFQINSGGGSSIRARRMNFLQTLPVIVRKAFQSVEVLDDDPSKSIRIWAPFSLPLGADSNQLMTELSFATVVMIAPPTVASPASSMRRGSSLPNIRYPTSDSAVDSDQKQKVDAEVRLHHTMFQNGLKVKSLPALRPVKVRIASRSLSVTAISTKGVTPSLILNPLRIKTAVEEARDALQALFHAEYVIMAEYVEGALPMLYTVYLAVLCHLPMAAYYPHMRSLVGDKLYSTLGNLVLYGLVEVASLVGVSLLLKRKFGFSPLYQLAFVLETQARALQSQLFIWVLCIVQLTLVHNGECKARTFWME</sequence>
<reference evidence="2" key="1">
    <citation type="submission" date="2023-04" db="EMBL/GenBank/DDBJ databases">
        <title>Phytophthora fragariaefolia NBRC 109709.</title>
        <authorList>
            <person name="Ichikawa N."/>
            <person name="Sato H."/>
            <person name="Tonouchi N."/>
        </authorList>
    </citation>
    <scope>NUCLEOTIDE SEQUENCE</scope>
    <source>
        <strain evidence="2">NBRC 109709</strain>
    </source>
</reference>
<gene>
    <name evidence="2" type="ORF">Pfra01_001296300</name>
</gene>
<comment type="caution">
    <text evidence="2">The sequence shown here is derived from an EMBL/GenBank/DDBJ whole genome shotgun (WGS) entry which is preliminary data.</text>
</comment>
<accession>A0A9W6XLV6</accession>
<name>A0A9W6XLV6_9STRA</name>
<dbReference type="EMBL" id="BSXT01001324">
    <property type="protein sequence ID" value="GMF41233.1"/>
    <property type="molecule type" value="Genomic_DNA"/>
</dbReference>
<keyword evidence="3" id="KW-1185">Reference proteome</keyword>
<dbReference type="Proteomes" id="UP001165121">
    <property type="component" value="Unassembled WGS sequence"/>
</dbReference>
<feature type="transmembrane region" description="Helical" evidence="1">
    <location>
        <begin position="473"/>
        <end position="492"/>
    </location>
</feature>
<evidence type="ECO:0000256" key="1">
    <source>
        <dbReference type="SAM" id="Phobius"/>
    </source>
</evidence>
<keyword evidence="1" id="KW-0472">Membrane</keyword>
<feature type="transmembrane region" description="Helical" evidence="1">
    <location>
        <begin position="259"/>
        <end position="277"/>
    </location>
</feature>
<keyword evidence="1" id="KW-0812">Transmembrane</keyword>
<feature type="transmembrane region" description="Helical" evidence="1">
    <location>
        <begin position="134"/>
        <end position="156"/>
    </location>
</feature>
<feature type="transmembrane region" description="Helical" evidence="1">
    <location>
        <begin position="512"/>
        <end position="530"/>
    </location>
</feature>
<proteinExistence type="predicted"/>
<dbReference type="AlphaFoldDB" id="A0A9W6XLV6"/>
<evidence type="ECO:0000313" key="3">
    <source>
        <dbReference type="Proteomes" id="UP001165121"/>
    </source>
</evidence>
<dbReference type="OrthoDB" id="123675at2759"/>
<keyword evidence="1" id="KW-1133">Transmembrane helix</keyword>